<dbReference type="EMBL" id="VIEB01000059">
    <property type="protein sequence ID" value="TQE09313.1"/>
    <property type="molecule type" value="Genomic_DNA"/>
</dbReference>
<protein>
    <submittedName>
        <fullName evidence="1">Uncharacterized protein</fullName>
    </submittedName>
</protein>
<dbReference type="AlphaFoldDB" id="A0A540NFD1"/>
<sequence>MQKSDVGPGGRAEDLVEVMAAGAVGFGVDEGFGVRVEKGVGQEGGDGYGVGTLMGGDYDKAKIWKDEFQPTDSKAPEVKVLKDDSGDSAVADIVSLQVRAESVREDDK</sequence>
<evidence type="ECO:0000313" key="1">
    <source>
        <dbReference type="EMBL" id="TQE09313.1"/>
    </source>
</evidence>
<accession>A0A540NFD1</accession>
<organism evidence="1 2">
    <name type="scientific">Malus baccata</name>
    <name type="common">Siberian crab apple</name>
    <name type="synonym">Pyrus baccata</name>
    <dbReference type="NCBI Taxonomy" id="106549"/>
    <lineage>
        <taxon>Eukaryota</taxon>
        <taxon>Viridiplantae</taxon>
        <taxon>Streptophyta</taxon>
        <taxon>Embryophyta</taxon>
        <taxon>Tracheophyta</taxon>
        <taxon>Spermatophyta</taxon>
        <taxon>Magnoliopsida</taxon>
        <taxon>eudicotyledons</taxon>
        <taxon>Gunneridae</taxon>
        <taxon>Pentapetalae</taxon>
        <taxon>rosids</taxon>
        <taxon>fabids</taxon>
        <taxon>Rosales</taxon>
        <taxon>Rosaceae</taxon>
        <taxon>Amygdaloideae</taxon>
        <taxon>Maleae</taxon>
        <taxon>Malus</taxon>
    </lineage>
</organism>
<name>A0A540NFD1_MALBA</name>
<gene>
    <name evidence="1" type="ORF">C1H46_005049</name>
</gene>
<evidence type="ECO:0000313" key="2">
    <source>
        <dbReference type="Proteomes" id="UP000315295"/>
    </source>
</evidence>
<comment type="caution">
    <text evidence="1">The sequence shown here is derived from an EMBL/GenBank/DDBJ whole genome shotgun (WGS) entry which is preliminary data.</text>
</comment>
<dbReference type="Proteomes" id="UP000315295">
    <property type="component" value="Unassembled WGS sequence"/>
</dbReference>
<reference evidence="1 2" key="1">
    <citation type="journal article" date="2019" name="G3 (Bethesda)">
        <title>Sequencing of a Wild Apple (Malus baccata) Genome Unravels the Differences Between Cultivated and Wild Apple Species Regarding Disease Resistance and Cold Tolerance.</title>
        <authorList>
            <person name="Chen X."/>
        </authorList>
    </citation>
    <scope>NUCLEOTIDE SEQUENCE [LARGE SCALE GENOMIC DNA]</scope>
    <source>
        <strain evidence="2">cv. Shandingzi</strain>
        <tissue evidence="1">Leaves</tissue>
    </source>
</reference>
<keyword evidence="2" id="KW-1185">Reference proteome</keyword>
<proteinExistence type="predicted"/>